<evidence type="ECO:0000313" key="2">
    <source>
        <dbReference type="Proteomes" id="UP000298390"/>
    </source>
</evidence>
<proteinExistence type="predicted"/>
<dbReference type="Proteomes" id="UP000298390">
    <property type="component" value="Unassembled WGS sequence"/>
</dbReference>
<dbReference type="AlphaFoldDB" id="A0A4Y9Y373"/>
<organism evidence="1 2">
    <name type="scientific">Rhodofomes roseus</name>
    <dbReference type="NCBI Taxonomy" id="34475"/>
    <lineage>
        <taxon>Eukaryota</taxon>
        <taxon>Fungi</taxon>
        <taxon>Dikarya</taxon>
        <taxon>Basidiomycota</taxon>
        <taxon>Agaricomycotina</taxon>
        <taxon>Agaricomycetes</taxon>
        <taxon>Polyporales</taxon>
        <taxon>Rhodofomes</taxon>
    </lineage>
</organism>
<name>A0A4Y9Y373_9APHY</name>
<gene>
    <name evidence="1" type="ORF">EVJ58_g7334</name>
</gene>
<dbReference type="EMBL" id="SEKV01000465">
    <property type="protein sequence ID" value="TFY56934.1"/>
    <property type="molecule type" value="Genomic_DNA"/>
</dbReference>
<reference evidence="1 2" key="1">
    <citation type="submission" date="2019-01" db="EMBL/GenBank/DDBJ databases">
        <title>Genome sequencing of the rare red list fungi Fomitopsis rosea.</title>
        <authorList>
            <person name="Buettner E."/>
            <person name="Kellner H."/>
        </authorList>
    </citation>
    <scope>NUCLEOTIDE SEQUENCE [LARGE SCALE GENOMIC DNA]</scope>
    <source>
        <strain evidence="1 2">DSM 105464</strain>
    </source>
</reference>
<accession>A0A4Y9Y373</accession>
<comment type="caution">
    <text evidence="1">The sequence shown here is derived from an EMBL/GenBank/DDBJ whole genome shotgun (WGS) entry which is preliminary data.</text>
</comment>
<sequence length="49" mass="5356">MDNFELAFNLESFLTSEGQHAPEDTRPAGGVPVDFDHKPDGYPGYCVIA</sequence>
<protein>
    <recommendedName>
        <fullName evidence="3">Pheromone</fullName>
    </recommendedName>
</protein>
<evidence type="ECO:0000313" key="1">
    <source>
        <dbReference type="EMBL" id="TFY56934.1"/>
    </source>
</evidence>
<evidence type="ECO:0008006" key="3">
    <source>
        <dbReference type="Google" id="ProtNLM"/>
    </source>
</evidence>